<protein>
    <submittedName>
        <fullName evidence="3">Uncharacterized protein</fullName>
    </submittedName>
</protein>
<gene>
    <name evidence="3" type="ORF">A4R43_10145</name>
</gene>
<evidence type="ECO:0000313" key="3">
    <source>
        <dbReference type="EMBL" id="AXB48389.1"/>
    </source>
</evidence>
<feature type="compositionally biased region" description="Basic and acidic residues" evidence="2">
    <location>
        <begin position="84"/>
        <end position="93"/>
    </location>
</feature>
<evidence type="ECO:0000256" key="1">
    <source>
        <dbReference type="SAM" id="Coils"/>
    </source>
</evidence>
<reference evidence="3 4" key="1">
    <citation type="submission" date="2016-04" db="EMBL/GenBank/DDBJ databases">
        <title>Complete genome sequence and analysis of deep-sea sediment isolate, Amycolatopsis sp. WP1.</title>
        <authorList>
            <person name="Wang H."/>
            <person name="Chen S."/>
            <person name="Wu Q."/>
        </authorList>
    </citation>
    <scope>NUCLEOTIDE SEQUENCE [LARGE SCALE GENOMIC DNA]</scope>
    <source>
        <strain evidence="3 4">WP1</strain>
    </source>
</reference>
<evidence type="ECO:0000256" key="2">
    <source>
        <dbReference type="SAM" id="MobiDB-lite"/>
    </source>
</evidence>
<sequence>MVTGAALVTAAVVLYLRGRRRAAPGTVGDQHEFLVYLNEPLVMDILQYQGNLTALKRRVEEYTRESAEGRGEAKTHWFSVGGGRQREGARSEAYETEEQPITAIRKVVRALEKADAIVYADFRKGEVSAHRSLAGNSAGQARLSDSRMFLSIDGLFQEYQEGDESDKDYLRLRAPYTSGTDHVRVKISRSGLREQDVLPEGRAPFPARVLGKVETWDEEDRLLKMWALAIFR</sequence>
<proteinExistence type="predicted"/>
<feature type="coiled-coil region" evidence="1">
    <location>
        <begin position="45"/>
        <end position="72"/>
    </location>
</feature>
<keyword evidence="4" id="KW-1185">Reference proteome</keyword>
<dbReference type="EMBL" id="CP015163">
    <property type="protein sequence ID" value="AXB48389.1"/>
    <property type="molecule type" value="Genomic_DNA"/>
</dbReference>
<dbReference type="KEGG" id="aab:A4R43_10145"/>
<accession>A0A344LK15</accession>
<dbReference type="AlphaFoldDB" id="A0A344LK15"/>
<name>A0A344LK15_9PSEU</name>
<organism evidence="3 4">
    <name type="scientific">Amycolatopsis albispora</name>
    <dbReference type="NCBI Taxonomy" id="1804986"/>
    <lineage>
        <taxon>Bacteria</taxon>
        <taxon>Bacillati</taxon>
        <taxon>Actinomycetota</taxon>
        <taxon>Actinomycetes</taxon>
        <taxon>Pseudonocardiales</taxon>
        <taxon>Pseudonocardiaceae</taxon>
        <taxon>Amycolatopsis</taxon>
    </lineage>
</organism>
<keyword evidence="1" id="KW-0175">Coiled coil</keyword>
<dbReference type="Proteomes" id="UP000250434">
    <property type="component" value="Chromosome"/>
</dbReference>
<evidence type="ECO:0000313" key="4">
    <source>
        <dbReference type="Proteomes" id="UP000250434"/>
    </source>
</evidence>
<dbReference type="OrthoDB" id="3678830at2"/>
<feature type="region of interest" description="Disordered" evidence="2">
    <location>
        <begin position="73"/>
        <end position="95"/>
    </location>
</feature>